<dbReference type="Pfam" id="PF03788">
    <property type="entry name" value="LrgA"/>
    <property type="match status" value="1"/>
</dbReference>
<dbReference type="AlphaFoldDB" id="A0A4Q7ARL4"/>
<keyword evidence="5 6" id="KW-0472">Membrane</keyword>
<feature type="transmembrane region" description="Helical" evidence="6">
    <location>
        <begin position="72"/>
        <end position="93"/>
    </location>
</feature>
<dbReference type="InterPro" id="IPR005538">
    <property type="entry name" value="LrgA/CidA"/>
</dbReference>
<evidence type="ECO:0000256" key="5">
    <source>
        <dbReference type="ARBA" id="ARBA00023136"/>
    </source>
</evidence>
<evidence type="ECO:0000256" key="4">
    <source>
        <dbReference type="ARBA" id="ARBA00022989"/>
    </source>
</evidence>
<accession>A0A4Q7ARL4</accession>
<dbReference type="STRING" id="202951.GCA_001485025_00791"/>
<keyword evidence="2" id="KW-1003">Cell membrane</keyword>
<comment type="subcellular location">
    <subcellularLocation>
        <location evidence="1">Cell membrane</location>
        <topology evidence="1">Multi-pass membrane protein</topology>
    </subcellularLocation>
</comment>
<evidence type="ECO:0000256" key="3">
    <source>
        <dbReference type="ARBA" id="ARBA00022692"/>
    </source>
</evidence>
<feature type="transmembrane region" description="Helical" evidence="6">
    <location>
        <begin position="39"/>
        <end position="60"/>
    </location>
</feature>
<organism evidence="7 8">
    <name type="scientific">Acinetobacter bouvetii</name>
    <dbReference type="NCBI Taxonomy" id="202951"/>
    <lineage>
        <taxon>Bacteria</taxon>
        <taxon>Pseudomonadati</taxon>
        <taxon>Pseudomonadota</taxon>
        <taxon>Gammaproteobacteria</taxon>
        <taxon>Moraxellales</taxon>
        <taxon>Moraxellaceae</taxon>
        <taxon>Acinetobacter</taxon>
    </lineage>
</organism>
<gene>
    <name evidence="7" type="ORF">EXE25_15590</name>
</gene>
<reference evidence="7 8" key="1">
    <citation type="submission" date="2019-02" db="EMBL/GenBank/DDBJ databases">
        <title>The Batch Genome Submission of Acinetobacter spp. strains.</title>
        <authorList>
            <person name="Qin J."/>
            <person name="Hu Y."/>
            <person name="Ye H."/>
            <person name="Wei L."/>
            <person name="Feng Y."/>
            <person name="Zong Z."/>
        </authorList>
    </citation>
    <scope>NUCLEOTIDE SEQUENCE [LARGE SCALE GENOMIC DNA]</scope>
    <source>
        <strain evidence="7 8">WCHABo060081</strain>
    </source>
</reference>
<protein>
    <submittedName>
        <fullName evidence="7">CidA/LrgA family protein</fullName>
    </submittedName>
</protein>
<keyword evidence="3 6" id="KW-0812">Transmembrane</keyword>
<dbReference type="GO" id="GO:0005886">
    <property type="term" value="C:plasma membrane"/>
    <property type="evidence" value="ECO:0007669"/>
    <property type="project" value="UniProtKB-SubCell"/>
</dbReference>
<feature type="transmembrane region" description="Helical" evidence="6">
    <location>
        <begin position="99"/>
        <end position="124"/>
    </location>
</feature>
<feature type="transmembrane region" description="Helical" evidence="6">
    <location>
        <begin position="12"/>
        <end position="33"/>
    </location>
</feature>
<evidence type="ECO:0000256" key="6">
    <source>
        <dbReference type="SAM" id="Phobius"/>
    </source>
</evidence>
<evidence type="ECO:0000313" key="7">
    <source>
        <dbReference type="EMBL" id="RZG64794.1"/>
    </source>
</evidence>
<evidence type="ECO:0000256" key="2">
    <source>
        <dbReference type="ARBA" id="ARBA00022475"/>
    </source>
</evidence>
<dbReference type="PANTHER" id="PTHR33931:SF2">
    <property type="entry name" value="HOLIN-LIKE PROTEIN CIDA"/>
    <property type="match status" value="1"/>
</dbReference>
<dbReference type="EMBL" id="SGSU01000020">
    <property type="protein sequence ID" value="RZG64794.1"/>
    <property type="molecule type" value="Genomic_DNA"/>
</dbReference>
<keyword evidence="4 6" id="KW-1133">Transmembrane helix</keyword>
<evidence type="ECO:0000256" key="1">
    <source>
        <dbReference type="ARBA" id="ARBA00004651"/>
    </source>
</evidence>
<dbReference type="Proteomes" id="UP000293483">
    <property type="component" value="Unassembled WGS sequence"/>
</dbReference>
<name>A0A4Q7ARL4_9GAMM</name>
<comment type="caution">
    <text evidence="7">The sequence shown here is derived from an EMBL/GenBank/DDBJ whole genome shotgun (WGS) entry which is preliminary data.</text>
</comment>
<proteinExistence type="predicted"/>
<dbReference type="PANTHER" id="PTHR33931">
    <property type="entry name" value="HOLIN-LIKE PROTEIN CIDA-RELATED"/>
    <property type="match status" value="1"/>
</dbReference>
<sequence>MFSLKQYPKFTHLLKTAAQLGLLVLIWWIGALIQRSLNLPISAGVIGLLLLTAALLSGLFKLQWIKQGSDLILAELVLFFVPIVVGLIKYKALFLTQGWQLIVAVVLGTVCVMVCTAYCVFFGFKLESKFKTHKKPQDASNHKIVHGK</sequence>
<dbReference type="RefSeq" id="WP_130147849.1">
    <property type="nucleotide sequence ID" value="NZ_SGSU01000020.1"/>
</dbReference>
<evidence type="ECO:0000313" key="8">
    <source>
        <dbReference type="Proteomes" id="UP000293483"/>
    </source>
</evidence>